<dbReference type="SUPFAM" id="SSF54928">
    <property type="entry name" value="RNA-binding domain, RBD"/>
    <property type="match status" value="1"/>
</dbReference>
<dbReference type="GO" id="GO:0003723">
    <property type="term" value="F:RNA binding"/>
    <property type="evidence" value="ECO:0007669"/>
    <property type="project" value="UniProtKB-UniRule"/>
</dbReference>
<dbReference type="OrthoDB" id="439808at2759"/>
<dbReference type="Gene3D" id="3.30.70.330">
    <property type="match status" value="1"/>
</dbReference>
<dbReference type="PhylomeDB" id="A0A068UCB8"/>
<proteinExistence type="predicted"/>
<protein>
    <recommendedName>
        <fullName evidence="4">RRM domain-containing protein</fullName>
    </recommendedName>
</protein>
<keyword evidence="6" id="KW-1185">Reference proteome</keyword>
<feature type="domain" description="RRM" evidence="4">
    <location>
        <begin position="38"/>
        <end position="110"/>
    </location>
</feature>
<evidence type="ECO:0000256" key="3">
    <source>
        <dbReference type="SAM" id="MobiDB-lite"/>
    </source>
</evidence>
<evidence type="ECO:0000259" key="4">
    <source>
        <dbReference type="PROSITE" id="PS50102"/>
    </source>
</evidence>
<feature type="region of interest" description="Disordered" evidence="3">
    <location>
        <begin position="1"/>
        <end position="39"/>
    </location>
</feature>
<dbReference type="InterPro" id="IPR000504">
    <property type="entry name" value="RRM_dom"/>
</dbReference>
<dbReference type="PANTHER" id="PTHR23189">
    <property type="entry name" value="RNA RECOGNITION MOTIF-CONTAINING"/>
    <property type="match status" value="1"/>
</dbReference>
<dbReference type="SMART" id="SM00360">
    <property type="entry name" value="RRM"/>
    <property type="match status" value="1"/>
</dbReference>
<dbReference type="Proteomes" id="UP000295252">
    <property type="component" value="Chromosome VII"/>
</dbReference>
<dbReference type="AlphaFoldDB" id="A0A068UCB8"/>
<evidence type="ECO:0000256" key="2">
    <source>
        <dbReference type="PROSITE-ProRule" id="PRU00176"/>
    </source>
</evidence>
<dbReference type="InterPro" id="IPR035979">
    <property type="entry name" value="RBD_domain_sf"/>
</dbReference>
<dbReference type="EMBL" id="HG739103">
    <property type="protein sequence ID" value="CDP06136.1"/>
    <property type="molecule type" value="Genomic_DNA"/>
</dbReference>
<dbReference type="STRING" id="49390.A0A068UCB8"/>
<gene>
    <name evidence="5" type="ORF">GSCOC_T00021528001</name>
</gene>
<evidence type="ECO:0000256" key="1">
    <source>
        <dbReference type="ARBA" id="ARBA00022884"/>
    </source>
</evidence>
<dbReference type="InterPro" id="IPR012677">
    <property type="entry name" value="Nucleotide-bd_a/b_plait_sf"/>
</dbReference>
<name>A0A068UCB8_COFCA</name>
<dbReference type="Gramene" id="CDP06136">
    <property type="protein sequence ID" value="CDP06136"/>
    <property type="gene ID" value="GSCOC_T00021528001"/>
</dbReference>
<feature type="compositionally biased region" description="Basic and acidic residues" evidence="3">
    <location>
        <begin position="11"/>
        <end position="28"/>
    </location>
</feature>
<dbReference type="CDD" id="cd00590">
    <property type="entry name" value="RRM_SF"/>
    <property type="match status" value="1"/>
</dbReference>
<dbReference type="InParanoid" id="A0A068UCB8"/>
<keyword evidence="1 2" id="KW-0694">RNA-binding</keyword>
<organism evidence="5 6">
    <name type="scientific">Coffea canephora</name>
    <name type="common">Robusta coffee</name>
    <dbReference type="NCBI Taxonomy" id="49390"/>
    <lineage>
        <taxon>Eukaryota</taxon>
        <taxon>Viridiplantae</taxon>
        <taxon>Streptophyta</taxon>
        <taxon>Embryophyta</taxon>
        <taxon>Tracheophyta</taxon>
        <taxon>Spermatophyta</taxon>
        <taxon>Magnoliopsida</taxon>
        <taxon>eudicotyledons</taxon>
        <taxon>Gunneridae</taxon>
        <taxon>Pentapetalae</taxon>
        <taxon>asterids</taxon>
        <taxon>lamiids</taxon>
        <taxon>Gentianales</taxon>
        <taxon>Rubiaceae</taxon>
        <taxon>Ixoroideae</taxon>
        <taxon>Gardenieae complex</taxon>
        <taxon>Bertiereae - Coffeeae clade</taxon>
        <taxon>Coffeeae</taxon>
        <taxon>Coffea</taxon>
    </lineage>
</organism>
<dbReference type="OMA" id="FYEMHFL"/>
<sequence length="164" mass="19023">MRMFLLQSGRGGRDRFRREHPLRSEEKSHHGRSNPPSRHLWVGNLSHNLDESSLTHHFLQFGELENVAFQPGRSYAFINFKNEEDAFAAMRELQGFSVAGNPLRIEFTKAVSFVNLCLISFMVLLYKVHSKTCSYIISDFNRFPPKFESFPAFQNSYELAIFSL</sequence>
<dbReference type="PROSITE" id="PS50102">
    <property type="entry name" value="RRM"/>
    <property type="match status" value="1"/>
</dbReference>
<accession>A0A068UCB8</accession>
<dbReference type="Pfam" id="PF00076">
    <property type="entry name" value="RRM_1"/>
    <property type="match status" value="1"/>
</dbReference>
<reference evidence="6" key="1">
    <citation type="journal article" date="2014" name="Science">
        <title>The coffee genome provides insight into the convergent evolution of caffeine biosynthesis.</title>
        <authorList>
            <person name="Denoeud F."/>
            <person name="Carretero-Paulet L."/>
            <person name="Dereeper A."/>
            <person name="Droc G."/>
            <person name="Guyot R."/>
            <person name="Pietrella M."/>
            <person name="Zheng C."/>
            <person name="Alberti A."/>
            <person name="Anthony F."/>
            <person name="Aprea G."/>
            <person name="Aury J.M."/>
            <person name="Bento P."/>
            <person name="Bernard M."/>
            <person name="Bocs S."/>
            <person name="Campa C."/>
            <person name="Cenci A."/>
            <person name="Combes M.C."/>
            <person name="Crouzillat D."/>
            <person name="Da Silva C."/>
            <person name="Daddiego L."/>
            <person name="De Bellis F."/>
            <person name="Dussert S."/>
            <person name="Garsmeur O."/>
            <person name="Gayraud T."/>
            <person name="Guignon V."/>
            <person name="Jahn K."/>
            <person name="Jamilloux V."/>
            <person name="Joet T."/>
            <person name="Labadie K."/>
            <person name="Lan T."/>
            <person name="Leclercq J."/>
            <person name="Lepelley M."/>
            <person name="Leroy T."/>
            <person name="Li L.T."/>
            <person name="Librado P."/>
            <person name="Lopez L."/>
            <person name="Munoz A."/>
            <person name="Noel B."/>
            <person name="Pallavicini A."/>
            <person name="Perrotta G."/>
            <person name="Poncet V."/>
            <person name="Pot D."/>
            <person name="Priyono X."/>
            <person name="Rigoreau M."/>
            <person name="Rouard M."/>
            <person name="Rozas J."/>
            <person name="Tranchant-Dubreuil C."/>
            <person name="VanBuren R."/>
            <person name="Zhang Q."/>
            <person name="Andrade A.C."/>
            <person name="Argout X."/>
            <person name="Bertrand B."/>
            <person name="de Kochko A."/>
            <person name="Graziosi G."/>
            <person name="Henry R.J."/>
            <person name="Jayarama X."/>
            <person name="Ming R."/>
            <person name="Nagai C."/>
            <person name="Rounsley S."/>
            <person name="Sankoff D."/>
            <person name="Giuliano G."/>
            <person name="Albert V.A."/>
            <person name="Wincker P."/>
            <person name="Lashermes P."/>
        </authorList>
    </citation>
    <scope>NUCLEOTIDE SEQUENCE [LARGE SCALE GENOMIC DNA]</scope>
    <source>
        <strain evidence="6">cv. DH200-94</strain>
    </source>
</reference>
<evidence type="ECO:0000313" key="6">
    <source>
        <dbReference type="Proteomes" id="UP000295252"/>
    </source>
</evidence>
<evidence type="ECO:0000313" key="5">
    <source>
        <dbReference type="EMBL" id="CDP06136.1"/>
    </source>
</evidence>